<keyword evidence="1" id="KW-1133">Transmembrane helix</keyword>
<feature type="transmembrane region" description="Helical" evidence="1">
    <location>
        <begin position="12"/>
        <end position="31"/>
    </location>
</feature>
<keyword evidence="1" id="KW-0812">Transmembrane</keyword>
<proteinExistence type="predicted"/>
<dbReference type="AlphaFoldDB" id="A0A4D5RWC3"/>
<evidence type="ECO:0000313" key="2">
    <source>
        <dbReference type="EMBL" id="MOY41285.1"/>
    </source>
</evidence>
<sequence length="109" mass="12297">MHNAFYPGVVYILWSGSFMYTFCYCFTRYYLTAQLVLPEHVERSHDLGKENCSLSLAKCKLMHRLERNIDTALAGQCKGENGTHGKSHGGKVTLLHFSFPSSQSFLGCI</sequence>
<name>A0A4D5RWC3_IXOSC</name>
<organism evidence="2">
    <name type="scientific">Ixodes scapularis</name>
    <name type="common">Black-legged tick</name>
    <name type="synonym">Deer tick</name>
    <dbReference type="NCBI Taxonomy" id="6945"/>
    <lineage>
        <taxon>Eukaryota</taxon>
        <taxon>Metazoa</taxon>
        <taxon>Ecdysozoa</taxon>
        <taxon>Arthropoda</taxon>
        <taxon>Chelicerata</taxon>
        <taxon>Arachnida</taxon>
        <taxon>Acari</taxon>
        <taxon>Parasitiformes</taxon>
        <taxon>Ixodida</taxon>
        <taxon>Ixodoidea</taxon>
        <taxon>Ixodidae</taxon>
        <taxon>Ixodinae</taxon>
        <taxon>Ixodes</taxon>
    </lineage>
</organism>
<reference evidence="2" key="1">
    <citation type="submission" date="2019-04" db="EMBL/GenBank/DDBJ databases">
        <title>An insight into the mialome of Ixodes scapularis.</title>
        <authorList>
            <person name="Ribeiro J.M."/>
            <person name="Mather T.N."/>
            <person name="Karim S."/>
        </authorList>
    </citation>
    <scope>NUCLEOTIDE SEQUENCE</scope>
</reference>
<evidence type="ECO:0000256" key="1">
    <source>
        <dbReference type="SAM" id="Phobius"/>
    </source>
</evidence>
<keyword evidence="1" id="KW-0472">Membrane</keyword>
<accession>A0A4D5RWC3</accession>
<dbReference type="EMBL" id="GHJT01007314">
    <property type="protein sequence ID" value="MOY41285.1"/>
    <property type="molecule type" value="Transcribed_RNA"/>
</dbReference>
<protein>
    <submittedName>
        <fullName evidence="2">Uncharacterized protein</fullName>
    </submittedName>
</protein>